<dbReference type="EMBL" id="QEFB01000003">
    <property type="protein sequence ID" value="PWC07678.1"/>
    <property type="molecule type" value="Genomic_DNA"/>
</dbReference>
<dbReference type="InterPro" id="IPR047057">
    <property type="entry name" value="MerR_fam"/>
</dbReference>
<dbReference type="RefSeq" id="WP_108962428.1">
    <property type="nucleotide sequence ID" value="NZ_QEFB01000003.1"/>
</dbReference>
<proteinExistence type="predicted"/>
<evidence type="ECO:0000313" key="3">
    <source>
        <dbReference type="EMBL" id="PWC07678.1"/>
    </source>
</evidence>
<evidence type="ECO:0000259" key="2">
    <source>
        <dbReference type="PROSITE" id="PS50937"/>
    </source>
</evidence>
<dbReference type="AlphaFoldDB" id="A0A2U1TFK2"/>
<dbReference type="PANTHER" id="PTHR30204:SF98">
    <property type="entry name" value="HTH-TYPE TRANSCRIPTIONAL REGULATOR ADHR"/>
    <property type="match status" value="1"/>
</dbReference>
<dbReference type="Proteomes" id="UP000244962">
    <property type="component" value="Unassembled WGS sequence"/>
</dbReference>
<comment type="caution">
    <text evidence="3">The sequence shown here is derived from an EMBL/GenBank/DDBJ whole genome shotgun (WGS) entry which is preliminary data.</text>
</comment>
<dbReference type="SUPFAM" id="SSF46955">
    <property type="entry name" value="Putative DNA-binding domain"/>
    <property type="match status" value="1"/>
</dbReference>
<dbReference type="PANTHER" id="PTHR30204">
    <property type="entry name" value="REDOX-CYCLING DRUG-SENSING TRANSCRIPTIONAL ACTIVATOR SOXR"/>
    <property type="match status" value="1"/>
</dbReference>
<dbReference type="PROSITE" id="PS50937">
    <property type="entry name" value="HTH_MERR_2"/>
    <property type="match status" value="1"/>
</dbReference>
<dbReference type="CDD" id="cd04780">
    <property type="entry name" value="HTH_MerR-like_sg5"/>
    <property type="match status" value="1"/>
</dbReference>
<keyword evidence="1" id="KW-0238">DNA-binding</keyword>
<dbReference type="GO" id="GO:0003677">
    <property type="term" value="F:DNA binding"/>
    <property type="evidence" value="ECO:0007669"/>
    <property type="project" value="UniProtKB-KW"/>
</dbReference>
<dbReference type="SMART" id="SM00422">
    <property type="entry name" value="HTH_MERR"/>
    <property type="match status" value="1"/>
</dbReference>
<dbReference type="InterPro" id="IPR000551">
    <property type="entry name" value="MerR-type_HTH_dom"/>
</dbReference>
<dbReference type="GO" id="GO:0003700">
    <property type="term" value="F:DNA-binding transcription factor activity"/>
    <property type="evidence" value="ECO:0007669"/>
    <property type="project" value="InterPro"/>
</dbReference>
<accession>A0A2U1TFK2</accession>
<gene>
    <name evidence="3" type="ORF">DF223_05175</name>
</gene>
<dbReference type="InterPro" id="IPR009061">
    <property type="entry name" value="DNA-bd_dom_put_sf"/>
</dbReference>
<dbReference type="Gene3D" id="1.10.1660.10">
    <property type="match status" value="1"/>
</dbReference>
<evidence type="ECO:0000256" key="1">
    <source>
        <dbReference type="ARBA" id="ARBA00023125"/>
    </source>
</evidence>
<keyword evidence="4" id="KW-1185">Reference proteome</keyword>
<sequence length="207" mass="22266">MKISALVERTGVPRATVKFYLREGLLPAGTSTGATQAEYTEDHVRRLRVIQALTSVAGLPLSKVKVVLDLIDNPGDDLFSALGRAVGSLPPYRDQADTDFPRARAALERLGQMYDPDYAATAQLEHALEAAEEAGVGLSDERLELYGRQVRGIAEFDLAGMGGSELSPIEYAVLGTALHEPVIIALRRLAHQDIAARRFGPSPEGSS</sequence>
<feature type="domain" description="HTH merR-type" evidence="2">
    <location>
        <begin position="1"/>
        <end position="70"/>
    </location>
</feature>
<reference evidence="4" key="1">
    <citation type="submission" date="2018-04" db="EMBL/GenBank/DDBJ databases">
        <authorList>
            <person name="Liu S."/>
            <person name="Wang Z."/>
            <person name="Li J."/>
        </authorList>
    </citation>
    <scope>NUCLEOTIDE SEQUENCE [LARGE SCALE GENOMIC DNA]</scope>
    <source>
        <strain evidence="4">622</strain>
    </source>
</reference>
<name>A0A2U1TFK2_9MICO</name>
<protein>
    <submittedName>
        <fullName evidence="3">MerR family transcriptional regulator</fullName>
    </submittedName>
</protein>
<organism evidence="3 4">
    <name type="scientific">Mycetocola zhujimingii</name>
    <dbReference type="NCBI Taxonomy" id="2079792"/>
    <lineage>
        <taxon>Bacteria</taxon>
        <taxon>Bacillati</taxon>
        <taxon>Actinomycetota</taxon>
        <taxon>Actinomycetes</taxon>
        <taxon>Micrococcales</taxon>
        <taxon>Microbacteriaceae</taxon>
        <taxon>Mycetocola</taxon>
    </lineage>
</organism>
<evidence type="ECO:0000313" key="4">
    <source>
        <dbReference type="Proteomes" id="UP000244962"/>
    </source>
</evidence>
<dbReference type="Pfam" id="PF13411">
    <property type="entry name" value="MerR_1"/>
    <property type="match status" value="1"/>
</dbReference>